<evidence type="ECO:0000313" key="3">
    <source>
        <dbReference type="EMBL" id="QCI98551.1"/>
    </source>
</evidence>
<reference evidence="3 5" key="1">
    <citation type="submission" date="2019-04" db="EMBL/GenBank/DDBJ databases">
        <title>Complete genome sequence of Agrobacterium larrymoorei CFBP5473.</title>
        <authorList>
            <person name="Haryono M."/>
            <person name="Chou L."/>
            <person name="Lin Y.-C."/>
            <person name="Lai E.-M."/>
            <person name="Kuo C.-H."/>
        </authorList>
    </citation>
    <scope>NUCLEOTIDE SEQUENCE [LARGE SCALE GENOMIC DNA]</scope>
    <source>
        <strain evidence="3 5">CFBP5473</strain>
    </source>
</reference>
<gene>
    <name evidence="3" type="ORF">CFBP5473_12000</name>
    <name evidence="4" type="ORF">J5285_07730</name>
</gene>
<sequence length="105" mass="11364">MRRTAFATLAILSLFTAAEAASLSAPIMSQPAQSDVIQVENFNSRSAPSQNNNDRRRPARFVCVVTPPESANRSRPYICPVQQGRVGGRCRCNGVVGNGNIDTAW</sequence>
<evidence type="ECO:0000313" key="6">
    <source>
        <dbReference type="Proteomes" id="UP000826513"/>
    </source>
</evidence>
<keyword evidence="6" id="KW-1185">Reference proteome</keyword>
<protein>
    <recommendedName>
        <fullName evidence="7">Secreted protein</fullName>
    </recommendedName>
</protein>
<name>A0A4D7DPQ2_9HYPH</name>
<organism evidence="3 5">
    <name type="scientific">Agrobacterium larrymoorei</name>
    <dbReference type="NCBI Taxonomy" id="160699"/>
    <lineage>
        <taxon>Bacteria</taxon>
        <taxon>Pseudomonadati</taxon>
        <taxon>Pseudomonadota</taxon>
        <taxon>Alphaproteobacteria</taxon>
        <taxon>Hyphomicrobiales</taxon>
        <taxon>Rhizobiaceae</taxon>
        <taxon>Rhizobium/Agrobacterium group</taxon>
        <taxon>Agrobacterium</taxon>
    </lineage>
</organism>
<dbReference type="Proteomes" id="UP000298545">
    <property type="component" value="Chromosome circular"/>
</dbReference>
<feature type="chain" id="PRO_5043792316" description="Secreted protein" evidence="2">
    <location>
        <begin position="21"/>
        <end position="105"/>
    </location>
</feature>
<dbReference type="STRING" id="1367849.GCA_000518585_01090"/>
<evidence type="ECO:0008006" key="7">
    <source>
        <dbReference type="Google" id="ProtNLM"/>
    </source>
</evidence>
<dbReference type="AlphaFoldDB" id="A0A4D7DPQ2"/>
<dbReference type="RefSeq" id="WP_027673963.1">
    <property type="nucleotide sequence ID" value="NZ_CP039691.1"/>
</dbReference>
<reference evidence="4 6" key="2">
    <citation type="submission" date="2021-03" db="EMBL/GenBank/DDBJ databases">
        <title>Rapid diversification of plasmids in a genus of pathogenic and nitrogen fixing bacteria.</title>
        <authorList>
            <person name="Weisberg A.J."/>
            <person name="Miller M."/>
            <person name="Ream W."/>
            <person name="Grunwald N.J."/>
            <person name="Chang J.H."/>
        </authorList>
    </citation>
    <scope>NUCLEOTIDE SEQUENCE [LARGE SCALE GENOMIC DNA]</scope>
    <source>
        <strain evidence="4 6">AF3.44</strain>
    </source>
</reference>
<accession>A0A4D7DPQ2</accession>
<dbReference type="EMBL" id="CP072167">
    <property type="protein sequence ID" value="QYA05985.1"/>
    <property type="molecule type" value="Genomic_DNA"/>
</dbReference>
<evidence type="ECO:0000313" key="4">
    <source>
        <dbReference type="EMBL" id="QYA05985.1"/>
    </source>
</evidence>
<dbReference type="Proteomes" id="UP000826513">
    <property type="component" value="Chromosome 1"/>
</dbReference>
<dbReference type="KEGG" id="alf:CFBP5473_12000"/>
<evidence type="ECO:0000256" key="1">
    <source>
        <dbReference type="SAM" id="MobiDB-lite"/>
    </source>
</evidence>
<feature type="region of interest" description="Disordered" evidence="1">
    <location>
        <begin position="39"/>
        <end position="58"/>
    </location>
</feature>
<feature type="signal peptide" evidence="2">
    <location>
        <begin position="1"/>
        <end position="20"/>
    </location>
</feature>
<dbReference type="EMBL" id="CP039691">
    <property type="protein sequence ID" value="QCI98551.1"/>
    <property type="molecule type" value="Genomic_DNA"/>
</dbReference>
<proteinExistence type="predicted"/>
<evidence type="ECO:0000256" key="2">
    <source>
        <dbReference type="SAM" id="SignalP"/>
    </source>
</evidence>
<evidence type="ECO:0000313" key="5">
    <source>
        <dbReference type="Proteomes" id="UP000298545"/>
    </source>
</evidence>
<feature type="compositionally biased region" description="Polar residues" evidence="1">
    <location>
        <begin position="39"/>
        <end position="52"/>
    </location>
</feature>
<dbReference type="OrthoDB" id="8370383at2"/>
<keyword evidence="2" id="KW-0732">Signal</keyword>